<dbReference type="Proteomes" id="UP000186922">
    <property type="component" value="Unassembled WGS sequence"/>
</dbReference>
<dbReference type="GO" id="GO:0004523">
    <property type="term" value="F:RNA-DNA hybrid ribonuclease activity"/>
    <property type="evidence" value="ECO:0007669"/>
    <property type="project" value="UniProtKB-UniRule"/>
</dbReference>
<accession>A0A1D1VKG8</accession>
<reference evidence="13 14" key="1">
    <citation type="journal article" date="2016" name="Nat. Commun.">
        <title>Extremotolerant tardigrade genome and improved radiotolerance of human cultured cells by tardigrade-unique protein.</title>
        <authorList>
            <person name="Hashimoto T."/>
            <person name="Horikawa D.D."/>
            <person name="Saito Y."/>
            <person name="Kuwahara H."/>
            <person name="Kozuka-Hata H."/>
            <person name="Shin-I T."/>
            <person name="Minakuchi Y."/>
            <person name="Ohishi K."/>
            <person name="Motoyama A."/>
            <person name="Aizu T."/>
            <person name="Enomoto A."/>
            <person name="Kondo K."/>
            <person name="Tanaka S."/>
            <person name="Hara Y."/>
            <person name="Koshikawa S."/>
            <person name="Sagara H."/>
            <person name="Miura T."/>
            <person name="Yokobori S."/>
            <person name="Miyagawa K."/>
            <person name="Suzuki Y."/>
            <person name="Kubo T."/>
            <person name="Oyama M."/>
            <person name="Kohara Y."/>
            <person name="Fujiyama A."/>
            <person name="Arakawa K."/>
            <person name="Katayama T."/>
            <person name="Toyoda A."/>
            <person name="Kunieda T."/>
        </authorList>
    </citation>
    <scope>NUCLEOTIDE SEQUENCE [LARGE SCALE GENOMIC DNA]</scope>
    <source>
        <strain evidence="13 14">YOKOZUNA-1</strain>
    </source>
</reference>
<keyword evidence="14" id="KW-1185">Reference proteome</keyword>
<evidence type="ECO:0000256" key="3">
    <source>
        <dbReference type="ARBA" id="ARBA00004065"/>
    </source>
</evidence>
<dbReference type="FunFam" id="3.30.420.10:FF:000115">
    <property type="entry name" value="Ribonuclease H"/>
    <property type="match status" value="1"/>
</dbReference>
<gene>
    <name evidence="13" type="primary">RvY_12714</name>
    <name evidence="13" type="synonym">RvY_12714.1</name>
    <name evidence="13" type="ORF">RvY_12714-1</name>
</gene>
<dbReference type="GO" id="GO:0043137">
    <property type="term" value="P:DNA replication, removal of RNA primer"/>
    <property type="evidence" value="ECO:0007669"/>
    <property type="project" value="TreeGrafter"/>
</dbReference>
<dbReference type="InterPro" id="IPR012337">
    <property type="entry name" value="RNaseH-like_sf"/>
</dbReference>
<dbReference type="EMBL" id="BDGG01000008">
    <property type="protein sequence ID" value="GAV02110.1"/>
    <property type="molecule type" value="Genomic_DNA"/>
</dbReference>
<comment type="similarity">
    <text evidence="4 10">Belongs to the RNase H family.</text>
</comment>
<keyword evidence="7 10" id="KW-0255">Endonuclease</keyword>
<evidence type="ECO:0000259" key="12">
    <source>
        <dbReference type="PROSITE" id="PS50879"/>
    </source>
</evidence>
<keyword evidence="6 10" id="KW-0479">Metal-binding</keyword>
<organism evidence="13 14">
    <name type="scientific">Ramazzottius varieornatus</name>
    <name type="common">Water bear</name>
    <name type="synonym">Tardigrade</name>
    <dbReference type="NCBI Taxonomy" id="947166"/>
    <lineage>
        <taxon>Eukaryota</taxon>
        <taxon>Metazoa</taxon>
        <taxon>Ecdysozoa</taxon>
        <taxon>Tardigrada</taxon>
        <taxon>Eutardigrada</taxon>
        <taxon>Parachela</taxon>
        <taxon>Hypsibioidea</taxon>
        <taxon>Ramazzottiidae</taxon>
        <taxon>Ramazzottius</taxon>
    </lineage>
</organism>
<name>A0A1D1VKG8_RAMVA</name>
<evidence type="ECO:0000256" key="8">
    <source>
        <dbReference type="ARBA" id="ARBA00022801"/>
    </source>
</evidence>
<comment type="caution">
    <text evidence="13">The sequence shown here is derived from an EMBL/GenBank/DDBJ whole genome shotgun (WGS) entry which is preliminary data.</text>
</comment>
<comment type="cofactor">
    <cofactor evidence="2 10">
        <name>Mg(2+)</name>
        <dbReference type="ChEBI" id="CHEBI:18420"/>
    </cofactor>
</comment>
<dbReference type="Gene3D" id="3.30.420.10">
    <property type="entry name" value="Ribonuclease H-like superfamily/Ribonuclease H"/>
    <property type="match status" value="1"/>
</dbReference>
<dbReference type="PIRSF" id="PIRSF036852">
    <property type="entry name" value="Ribonuclease_H1_euk"/>
    <property type="match status" value="1"/>
</dbReference>
<feature type="compositionally biased region" description="Polar residues" evidence="11">
    <location>
        <begin position="54"/>
        <end position="66"/>
    </location>
</feature>
<dbReference type="InterPro" id="IPR037056">
    <property type="entry name" value="RNase_H1_N_sf"/>
</dbReference>
<dbReference type="InterPro" id="IPR017067">
    <property type="entry name" value="RNase_H1_euk"/>
</dbReference>
<evidence type="ECO:0000256" key="2">
    <source>
        <dbReference type="ARBA" id="ARBA00001946"/>
    </source>
</evidence>
<sequence length="284" mass="31562">MPQFVYAVRVGRTPGIYKTWDECAEQVKAFSGARYKKFKTIEEAQAFIDDTDAPKNTTGGSPTNYQRKPPVAAAPQRPTPYTRPEKEGLLQPTDVNQTSKREFSTARRLCTTETVAVVDSHNVSSVSEDAPAEFSEEETAVVYTDGCCHNNGQEGALAGIGVYWGADSPLNIAEPLVGRATNNRAEIYAAVRAIAQAKELGKKKIVIYTDSQFLINSITQWVPKWISNNWKLLSGKQVVNKEDFEELLETMNDIVVEWVHVRGHQGVYGNEQADRLANEGVRKH</sequence>
<evidence type="ECO:0000313" key="13">
    <source>
        <dbReference type="EMBL" id="GAV02110.1"/>
    </source>
</evidence>
<dbReference type="InterPro" id="IPR002156">
    <property type="entry name" value="RNaseH_domain"/>
</dbReference>
<evidence type="ECO:0000313" key="14">
    <source>
        <dbReference type="Proteomes" id="UP000186922"/>
    </source>
</evidence>
<dbReference type="GO" id="GO:0003676">
    <property type="term" value="F:nucleic acid binding"/>
    <property type="evidence" value="ECO:0007669"/>
    <property type="project" value="UniProtKB-UniRule"/>
</dbReference>
<evidence type="ECO:0000256" key="6">
    <source>
        <dbReference type="ARBA" id="ARBA00022723"/>
    </source>
</evidence>
<keyword evidence="5 10" id="KW-0540">Nuclease</keyword>
<dbReference type="PANTHER" id="PTHR10642:SF26">
    <property type="entry name" value="RIBONUCLEASE H1"/>
    <property type="match status" value="1"/>
</dbReference>
<dbReference type="Gene3D" id="3.40.970.10">
    <property type="entry name" value="Ribonuclease H1, N-terminal domain"/>
    <property type="match status" value="1"/>
</dbReference>
<keyword evidence="8 10" id="KW-0378">Hydrolase</keyword>
<dbReference type="AlphaFoldDB" id="A0A1D1VKG8"/>
<dbReference type="EC" id="3.1.26.4" evidence="10"/>
<dbReference type="Pfam" id="PF00075">
    <property type="entry name" value="RNase_H"/>
    <property type="match status" value="1"/>
</dbReference>
<evidence type="ECO:0000256" key="1">
    <source>
        <dbReference type="ARBA" id="ARBA00000077"/>
    </source>
</evidence>
<dbReference type="Pfam" id="PF01693">
    <property type="entry name" value="Cauli_VI"/>
    <property type="match status" value="1"/>
</dbReference>
<feature type="domain" description="RNase H type-1" evidence="12">
    <location>
        <begin position="136"/>
        <end position="282"/>
    </location>
</feature>
<evidence type="ECO:0000256" key="7">
    <source>
        <dbReference type="ARBA" id="ARBA00022759"/>
    </source>
</evidence>
<dbReference type="InterPro" id="IPR011320">
    <property type="entry name" value="RNase_H1_N"/>
</dbReference>
<comment type="function">
    <text evidence="3 10">Endonuclease that specifically degrades the RNA of RNA-DNA hybrids.</text>
</comment>
<dbReference type="SUPFAM" id="SSF53098">
    <property type="entry name" value="Ribonuclease H-like"/>
    <property type="match status" value="1"/>
</dbReference>
<dbReference type="InterPro" id="IPR009027">
    <property type="entry name" value="Ribosomal_bL9/RNase_H1_N"/>
</dbReference>
<protein>
    <recommendedName>
        <fullName evidence="10">Ribonuclease H1</fullName>
        <shortName evidence="10">RNase H1</shortName>
        <ecNumber evidence="10">3.1.26.4</ecNumber>
    </recommendedName>
</protein>
<dbReference type="PANTHER" id="PTHR10642">
    <property type="entry name" value="RIBONUCLEASE H1"/>
    <property type="match status" value="1"/>
</dbReference>
<dbReference type="InterPro" id="IPR050092">
    <property type="entry name" value="RNase_H"/>
</dbReference>
<dbReference type="PROSITE" id="PS50879">
    <property type="entry name" value="RNASE_H_1"/>
    <property type="match status" value="1"/>
</dbReference>
<comment type="catalytic activity">
    <reaction evidence="1 10">
        <text>Endonucleolytic cleavage to 5'-phosphomonoester.</text>
        <dbReference type="EC" id="3.1.26.4"/>
    </reaction>
</comment>
<evidence type="ECO:0000256" key="4">
    <source>
        <dbReference type="ARBA" id="ARBA00005300"/>
    </source>
</evidence>
<evidence type="ECO:0000256" key="10">
    <source>
        <dbReference type="PIRNR" id="PIRNR036852"/>
    </source>
</evidence>
<feature type="region of interest" description="Disordered" evidence="11">
    <location>
        <begin position="49"/>
        <end position="88"/>
    </location>
</feature>
<evidence type="ECO:0000256" key="5">
    <source>
        <dbReference type="ARBA" id="ARBA00022722"/>
    </source>
</evidence>
<dbReference type="InterPro" id="IPR036397">
    <property type="entry name" value="RNaseH_sf"/>
</dbReference>
<dbReference type="SUPFAM" id="SSF55658">
    <property type="entry name" value="L9 N-domain-like"/>
    <property type="match status" value="1"/>
</dbReference>
<evidence type="ECO:0000256" key="11">
    <source>
        <dbReference type="SAM" id="MobiDB-lite"/>
    </source>
</evidence>
<dbReference type="FunFam" id="3.40.970.10:FF:000002">
    <property type="entry name" value="Ribonuclease H"/>
    <property type="match status" value="1"/>
</dbReference>
<dbReference type="STRING" id="947166.A0A1D1VKG8"/>
<dbReference type="OrthoDB" id="407198at2759"/>
<keyword evidence="9 10" id="KW-0460">Magnesium</keyword>
<dbReference type="GO" id="GO:0000287">
    <property type="term" value="F:magnesium ion binding"/>
    <property type="evidence" value="ECO:0007669"/>
    <property type="project" value="UniProtKB-UniRule"/>
</dbReference>
<evidence type="ECO:0000256" key="9">
    <source>
        <dbReference type="ARBA" id="ARBA00022842"/>
    </source>
</evidence>
<proteinExistence type="inferred from homology"/>
<dbReference type="CDD" id="cd09280">
    <property type="entry name" value="RNase_HI_eukaryote_like"/>
    <property type="match status" value="1"/>
</dbReference>